<dbReference type="Proteomes" id="UP000054558">
    <property type="component" value="Unassembled WGS sequence"/>
</dbReference>
<reference evidence="5 6" key="1">
    <citation type="journal article" date="2014" name="Nat. Commun.">
        <title>Klebsormidium flaccidum genome reveals primary factors for plant terrestrial adaptation.</title>
        <authorList>
            <person name="Hori K."/>
            <person name="Maruyama F."/>
            <person name="Fujisawa T."/>
            <person name="Togashi T."/>
            <person name="Yamamoto N."/>
            <person name="Seo M."/>
            <person name="Sato S."/>
            <person name="Yamada T."/>
            <person name="Mori H."/>
            <person name="Tajima N."/>
            <person name="Moriyama T."/>
            <person name="Ikeuchi M."/>
            <person name="Watanabe M."/>
            <person name="Wada H."/>
            <person name="Kobayashi K."/>
            <person name="Saito M."/>
            <person name="Masuda T."/>
            <person name="Sasaki-Sekimoto Y."/>
            <person name="Mashiguchi K."/>
            <person name="Awai K."/>
            <person name="Shimojima M."/>
            <person name="Masuda S."/>
            <person name="Iwai M."/>
            <person name="Nobusawa T."/>
            <person name="Narise T."/>
            <person name="Kondo S."/>
            <person name="Saito H."/>
            <person name="Sato R."/>
            <person name="Murakawa M."/>
            <person name="Ihara Y."/>
            <person name="Oshima-Yamada Y."/>
            <person name="Ohtaka K."/>
            <person name="Satoh M."/>
            <person name="Sonobe K."/>
            <person name="Ishii M."/>
            <person name="Ohtani R."/>
            <person name="Kanamori-Sato M."/>
            <person name="Honoki R."/>
            <person name="Miyazaki D."/>
            <person name="Mochizuki H."/>
            <person name="Umetsu J."/>
            <person name="Higashi K."/>
            <person name="Shibata D."/>
            <person name="Kamiya Y."/>
            <person name="Sato N."/>
            <person name="Nakamura Y."/>
            <person name="Tabata S."/>
            <person name="Ida S."/>
            <person name="Kurokawa K."/>
            <person name="Ohta H."/>
        </authorList>
    </citation>
    <scope>NUCLEOTIDE SEQUENCE [LARGE SCALE GENOMIC DNA]</scope>
    <source>
        <strain evidence="5 6">NIES-2285</strain>
    </source>
</reference>
<feature type="compositionally biased region" description="Low complexity" evidence="2">
    <location>
        <begin position="170"/>
        <end position="179"/>
    </location>
</feature>
<dbReference type="PANTHER" id="PTHR48050">
    <property type="entry name" value="STEROL 3-BETA-GLUCOSYLTRANSFERASE"/>
    <property type="match status" value="1"/>
</dbReference>
<dbReference type="PANTHER" id="PTHR48050:SF13">
    <property type="entry name" value="STEROL 3-BETA-GLUCOSYLTRANSFERASE UGT80A2"/>
    <property type="match status" value="1"/>
</dbReference>
<dbReference type="EMBL" id="DF237087">
    <property type="protein sequence ID" value="GAQ83170.1"/>
    <property type="molecule type" value="Genomic_DNA"/>
</dbReference>
<feature type="compositionally biased region" description="Polar residues" evidence="2">
    <location>
        <begin position="378"/>
        <end position="388"/>
    </location>
</feature>
<feature type="region of interest" description="Disordered" evidence="2">
    <location>
        <begin position="42"/>
        <end position="61"/>
    </location>
</feature>
<proteinExistence type="predicted"/>
<feature type="region of interest" description="Disordered" evidence="2">
    <location>
        <begin position="74"/>
        <end position="425"/>
    </location>
</feature>
<evidence type="ECO:0000313" key="5">
    <source>
        <dbReference type="EMBL" id="GAQ83170.1"/>
    </source>
</evidence>
<dbReference type="GO" id="GO:0016906">
    <property type="term" value="F:sterol 3-beta-glucosyltransferase activity"/>
    <property type="evidence" value="ECO:0007669"/>
    <property type="project" value="UniProtKB-ARBA"/>
</dbReference>
<dbReference type="AlphaFoldDB" id="A0A1Y1HWY3"/>
<keyword evidence="6" id="KW-1185">Reference proteome</keyword>
<dbReference type="InterPro" id="IPR004276">
    <property type="entry name" value="GlycoTrans_28_N"/>
</dbReference>
<feature type="domain" description="Glycosyltransferase family 28 N-terminal" evidence="3">
    <location>
        <begin position="518"/>
        <end position="662"/>
    </location>
</feature>
<evidence type="ECO:0000313" key="6">
    <source>
        <dbReference type="Proteomes" id="UP000054558"/>
    </source>
</evidence>
<organism evidence="5 6">
    <name type="scientific">Klebsormidium nitens</name>
    <name type="common">Green alga</name>
    <name type="synonym">Ulothrix nitens</name>
    <dbReference type="NCBI Taxonomy" id="105231"/>
    <lineage>
        <taxon>Eukaryota</taxon>
        <taxon>Viridiplantae</taxon>
        <taxon>Streptophyta</taxon>
        <taxon>Klebsormidiophyceae</taxon>
        <taxon>Klebsormidiales</taxon>
        <taxon>Klebsormidiaceae</taxon>
        <taxon>Klebsormidium</taxon>
    </lineage>
</organism>
<dbReference type="SUPFAM" id="SSF53756">
    <property type="entry name" value="UDP-Glycosyltransferase/glycogen phosphorylase"/>
    <property type="match status" value="1"/>
</dbReference>
<feature type="compositionally biased region" description="Basic residues" evidence="2">
    <location>
        <begin position="104"/>
        <end position="115"/>
    </location>
</feature>
<feature type="compositionally biased region" description="Polar residues" evidence="2">
    <location>
        <begin position="199"/>
        <end position="210"/>
    </location>
</feature>
<feature type="compositionally biased region" description="Polar residues" evidence="2">
    <location>
        <begin position="143"/>
        <end position="154"/>
    </location>
</feature>
<dbReference type="CDD" id="cd03784">
    <property type="entry name" value="GT1_Gtf-like"/>
    <property type="match status" value="1"/>
</dbReference>
<dbReference type="InterPro" id="IPR050426">
    <property type="entry name" value="Glycosyltransferase_28"/>
</dbReference>
<keyword evidence="1 5" id="KW-0808">Transferase</keyword>
<feature type="compositionally biased region" description="Polar residues" evidence="2">
    <location>
        <begin position="42"/>
        <end position="53"/>
    </location>
</feature>
<protein>
    <submittedName>
        <fullName evidence="5">UDP-Glycosyltransferase superfamily protein</fullName>
    </submittedName>
</protein>
<feature type="domain" description="Erythromycin biosynthesis protein CIII-like C-terminal" evidence="4">
    <location>
        <begin position="823"/>
        <end position="922"/>
    </location>
</feature>
<evidence type="ECO:0000256" key="2">
    <source>
        <dbReference type="SAM" id="MobiDB-lite"/>
    </source>
</evidence>
<dbReference type="InterPro" id="IPR002213">
    <property type="entry name" value="UDP_glucos_trans"/>
</dbReference>
<accession>A0A1Y1HWY3</accession>
<evidence type="ECO:0000259" key="3">
    <source>
        <dbReference type="Pfam" id="PF03033"/>
    </source>
</evidence>
<dbReference type="Pfam" id="PF06722">
    <property type="entry name" value="EryCIII-like_C"/>
    <property type="match status" value="1"/>
</dbReference>
<dbReference type="InterPro" id="IPR010610">
    <property type="entry name" value="EryCIII-like_C"/>
</dbReference>
<dbReference type="OrthoDB" id="5835829at2759"/>
<evidence type="ECO:0000259" key="4">
    <source>
        <dbReference type="Pfam" id="PF06722"/>
    </source>
</evidence>
<dbReference type="GO" id="GO:0005975">
    <property type="term" value="P:carbohydrate metabolic process"/>
    <property type="evidence" value="ECO:0007669"/>
    <property type="project" value="InterPro"/>
</dbReference>
<feature type="compositionally biased region" description="Low complexity" evidence="2">
    <location>
        <begin position="81"/>
        <end position="101"/>
    </location>
</feature>
<sequence length="971" mass="104513">MPMAMPMAGVSWELREEFDPQPIMAGSSFGDSQMRWGAPQRSISNANDLSSSEGEFAPPEIKAELARSFSLRIPRSDKSPLAENPPELSSLSPSTPKTPTSGRNLRRSISLKRILKGGDADFSAAGMSPSKLSPQDRLGSFSFAPSTVSPTASPQFAAKTPPSPIGSPGGVAVPSPAAAFYGSPAVKLQSPLSRRDGDSSQPSRLNTGGTARTLFERRAEKQNQGGSAEVGEEKEVESSSAPSGDISELRPEETVRTSGGEAERPAQGGGGEITGETANSDGGGPLPVTDETQSATSAPVEEKSFSDVVNSTHEEIFRSMLETPPEQPSPSPSGAVDLGWGRDGSFALANDAAPAGALRTRPEPLTPESAASEPPWGETSSLENTPTPEKSAKPGHRRELSLSNSAPLMVTPLQGTNSDFPLTPGNMLVKRSNSTLEARALQRMKQDAFIQQLLRSSTVIGRDYTIKVDVSSAHLPGFSSFDLSDPGDDEDTSSVDTPSRLALTNYSESGHVIPPLTIAILIVGTRGDVQPFIAIGKKLLAYGHRVRLATHANYREFVTEQGLEFFPLGGDPKILAEYMVKNKGFLPSWPSEVKEQRRQLKSIIFSTWDACTSPDWESNGRNFIAEAIIANPPVYGHIHVAERLRIPLHVIFTMPWSPTGAFPHPLARLTQYAGFENRLSYAIVDSITWLGVRDIINSFRKKKLKLPPIPLTDRWSSSMLQTNRVPFAYIWSPSLVPKPKDWGSYIDVVGFCFLDLATEYKPPPELDTFLKEGPPPVFVGFGSLPVGDPQKMTAIIFEALRKTGMRGIVQKGWGGLGEGVPAPPTVHIVGNCPHDWLFPQCSAVVHHGGAGTTAAGLLSECPTTVVPFFGDQPFWGDAVFTQGVGPKAIPVGDFSLDRLVKALEFMARPEVKEAAVVLAAKMRQENGVDGAVRAFHKHLPKDIKTTGHKMLWGLTRKQAARAQPRQCGCFG</sequence>
<name>A0A1Y1HWY3_KLENI</name>
<dbReference type="FunFam" id="3.40.50.2000:FF:000009">
    <property type="entry name" value="Sterol 3-beta-glucosyltransferase UGT80A2"/>
    <property type="match status" value="1"/>
</dbReference>
<dbReference type="FunFam" id="3.40.50.2000:FF:000163">
    <property type="entry name" value="Sterol 3-beta-glucosyltransferase"/>
    <property type="match status" value="1"/>
</dbReference>
<feature type="compositionally biased region" description="Low complexity" evidence="2">
    <location>
        <begin position="347"/>
        <end position="357"/>
    </location>
</feature>
<gene>
    <name evidence="5" type="ORF">KFL_001380120</name>
</gene>
<dbReference type="Pfam" id="PF03033">
    <property type="entry name" value="Glyco_transf_28"/>
    <property type="match status" value="1"/>
</dbReference>
<evidence type="ECO:0000256" key="1">
    <source>
        <dbReference type="ARBA" id="ARBA00022679"/>
    </source>
</evidence>
<dbReference type="Gene3D" id="3.40.50.2000">
    <property type="entry name" value="Glycogen Phosphorylase B"/>
    <property type="match status" value="2"/>
</dbReference>
<dbReference type="STRING" id="105231.A0A1Y1HWY3"/>